<feature type="domain" description="SSD" evidence="17">
    <location>
        <begin position="628"/>
        <end position="793"/>
    </location>
</feature>
<dbReference type="Proteomes" id="UP000694421">
    <property type="component" value="Unplaced"/>
</dbReference>
<comment type="similarity">
    <text evidence="2">Belongs to the patched family.</text>
</comment>
<keyword evidence="7 15" id="KW-1133">Transmembrane helix</keyword>
<feature type="transmembrane region" description="Helical" evidence="15">
    <location>
        <begin position="1182"/>
        <end position="1206"/>
    </location>
</feature>
<dbReference type="GeneTree" id="ENSGT00940000159904"/>
<evidence type="ECO:0000256" key="9">
    <source>
        <dbReference type="ARBA" id="ARBA00023136"/>
    </source>
</evidence>
<evidence type="ECO:0000256" key="16">
    <source>
        <dbReference type="SAM" id="SignalP"/>
    </source>
</evidence>
<feature type="transmembrane region" description="Helical" evidence="15">
    <location>
        <begin position="340"/>
        <end position="362"/>
    </location>
</feature>
<keyword evidence="4" id="KW-0153">Cholesterol metabolism</keyword>
<dbReference type="InterPro" id="IPR032190">
    <property type="entry name" value="NPC1_N"/>
</dbReference>
<keyword evidence="5 15" id="KW-0812">Transmembrane</keyword>
<evidence type="ECO:0000256" key="5">
    <source>
        <dbReference type="ARBA" id="ARBA00022692"/>
    </source>
</evidence>
<evidence type="ECO:0000256" key="2">
    <source>
        <dbReference type="ARBA" id="ARBA00005585"/>
    </source>
</evidence>
<evidence type="ECO:0000259" key="17">
    <source>
        <dbReference type="PROSITE" id="PS50156"/>
    </source>
</evidence>
<keyword evidence="6 16" id="KW-0732">Signal</keyword>
<dbReference type="Gene3D" id="1.20.1640.10">
    <property type="entry name" value="Multidrug efflux transporter AcrB transmembrane domain"/>
    <property type="match status" value="2"/>
</dbReference>
<evidence type="ECO:0000256" key="7">
    <source>
        <dbReference type="ARBA" id="ARBA00022989"/>
    </source>
</evidence>
<keyword evidence="8" id="KW-0443">Lipid metabolism</keyword>
<feature type="transmembrane region" description="Helical" evidence="15">
    <location>
        <begin position="768"/>
        <end position="790"/>
    </location>
</feature>
<feature type="transmembrane region" description="Helical" evidence="15">
    <location>
        <begin position="1114"/>
        <end position="1135"/>
    </location>
</feature>
<evidence type="ECO:0000256" key="15">
    <source>
        <dbReference type="SAM" id="Phobius"/>
    </source>
</evidence>
<dbReference type="Pfam" id="PF12349">
    <property type="entry name" value="Sterol-sensing"/>
    <property type="match status" value="1"/>
</dbReference>
<dbReference type="SUPFAM" id="SSF82866">
    <property type="entry name" value="Multidrug efflux transporter AcrB transmembrane domain"/>
    <property type="match status" value="2"/>
</dbReference>
<dbReference type="GO" id="GO:0005886">
    <property type="term" value="C:plasma membrane"/>
    <property type="evidence" value="ECO:0007669"/>
    <property type="project" value="TreeGrafter"/>
</dbReference>
<dbReference type="Pfam" id="PF16414">
    <property type="entry name" value="NPC1_N"/>
    <property type="match status" value="1"/>
</dbReference>
<dbReference type="InterPro" id="IPR053958">
    <property type="entry name" value="HMGCR/SNAP/NPC1-like_SSD"/>
</dbReference>
<feature type="transmembrane region" description="Helical" evidence="15">
    <location>
        <begin position="824"/>
        <end position="845"/>
    </location>
</feature>
<keyword evidence="11" id="KW-1207">Sterol metabolism</keyword>
<dbReference type="InterPro" id="IPR053956">
    <property type="entry name" value="NPC1_MLD"/>
</dbReference>
<dbReference type="PANTHER" id="PTHR45727:SF3">
    <property type="entry name" value="NPC1-LIKE INTRACELLULAR CHOLESTEROL TRANSPORTER 1"/>
    <property type="match status" value="1"/>
</dbReference>
<dbReference type="FunFam" id="1.20.1640.10:FF:000010">
    <property type="entry name" value="NPC intracellular cholesterol transporter 1"/>
    <property type="match status" value="1"/>
</dbReference>
<dbReference type="InterPro" id="IPR000731">
    <property type="entry name" value="SSD"/>
</dbReference>
<feature type="transmembrane region" description="Helical" evidence="15">
    <location>
        <begin position="279"/>
        <end position="301"/>
    </location>
</feature>
<feature type="transmembrane region" description="Helical" evidence="15">
    <location>
        <begin position="692"/>
        <end position="715"/>
    </location>
</feature>
<name>A0A8D0BSG8_SALMN</name>
<dbReference type="GO" id="GO:0008203">
    <property type="term" value="P:cholesterol metabolic process"/>
    <property type="evidence" value="ECO:0007669"/>
    <property type="project" value="UniProtKB-KW"/>
</dbReference>
<comment type="catalytic activity">
    <reaction evidence="14">
        <text>cholesterol(in) = cholesterol(out)</text>
        <dbReference type="Rhea" id="RHEA:39747"/>
        <dbReference type="ChEBI" id="CHEBI:16113"/>
    </reaction>
</comment>
<dbReference type="GO" id="GO:0030301">
    <property type="term" value="P:cholesterol transport"/>
    <property type="evidence" value="ECO:0007669"/>
    <property type="project" value="UniProtKB-ARBA"/>
</dbReference>
<dbReference type="Ensembl" id="ENSSMRT00000017771.1">
    <property type="protein sequence ID" value="ENSSMRP00000015246.1"/>
    <property type="gene ID" value="ENSSMRG00000010766.1"/>
</dbReference>
<evidence type="ECO:0000256" key="6">
    <source>
        <dbReference type="ARBA" id="ARBA00022729"/>
    </source>
</evidence>
<evidence type="ECO:0000256" key="3">
    <source>
        <dbReference type="ARBA" id="ARBA00022448"/>
    </source>
</evidence>
<dbReference type="GO" id="GO:0030299">
    <property type="term" value="P:intestinal cholesterol absorption"/>
    <property type="evidence" value="ECO:0007669"/>
    <property type="project" value="TreeGrafter"/>
</dbReference>
<feature type="transmembrane region" description="Helical" evidence="15">
    <location>
        <begin position="1088"/>
        <end position="1107"/>
    </location>
</feature>
<evidence type="ECO:0000256" key="11">
    <source>
        <dbReference type="ARBA" id="ARBA00023166"/>
    </source>
</evidence>
<accession>A0A8D0BSG8</accession>
<evidence type="ECO:0000256" key="14">
    <source>
        <dbReference type="ARBA" id="ARBA00034049"/>
    </source>
</evidence>
<dbReference type="GO" id="GO:0012505">
    <property type="term" value="C:endomembrane system"/>
    <property type="evidence" value="ECO:0007669"/>
    <property type="project" value="UniProtKB-SubCell"/>
</dbReference>
<evidence type="ECO:0000256" key="1">
    <source>
        <dbReference type="ARBA" id="ARBA00004127"/>
    </source>
</evidence>
<feature type="transmembrane region" description="Helical" evidence="15">
    <location>
        <begin position="1218"/>
        <end position="1241"/>
    </location>
</feature>
<dbReference type="GO" id="GO:0015485">
    <property type="term" value="F:cholesterol binding"/>
    <property type="evidence" value="ECO:0007669"/>
    <property type="project" value="TreeGrafter"/>
</dbReference>
<dbReference type="FunFam" id="1.20.1640.10:FF:000008">
    <property type="entry name" value="NPC intracellular cholesterol transporter 1"/>
    <property type="match status" value="1"/>
</dbReference>
<keyword evidence="3" id="KW-0813">Transport</keyword>
<evidence type="ECO:0000313" key="19">
    <source>
        <dbReference type="Proteomes" id="UP000694421"/>
    </source>
</evidence>
<dbReference type="PANTHER" id="PTHR45727">
    <property type="entry name" value="NPC INTRACELLULAR CHOLESTEROL TRANSPORTER 1"/>
    <property type="match status" value="1"/>
</dbReference>
<feature type="signal peptide" evidence="16">
    <location>
        <begin position="1"/>
        <end position="22"/>
    </location>
</feature>
<dbReference type="Pfam" id="PF22314">
    <property type="entry name" value="NPC1_MLD"/>
    <property type="match status" value="1"/>
</dbReference>
<feature type="transmembrane region" description="Helical" evidence="15">
    <location>
        <begin position="1141"/>
        <end position="1161"/>
    </location>
</feature>
<protein>
    <submittedName>
        <fullName evidence="18">NPC1 like intracellular cholesterol transporter 1</fullName>
    </submittedName>
</protein>
<dbReference type="PROSITE" id="PS50156">
    <property type="entry name" value="SSD"/>
    <property type="match status" value="1"/>
</dbReference>
<evidence type="ECO:0000256" key="12">
    <source>
        <dbReference type="ARBA" id="ARBA00023180"/>
    </source>
</evidence>
<keyword evidence="9 15" id="KW-0472">Membrane</keyword>
<evidence type="ECO:0000256" key="13">
    <source>
        <dbReference type="ARBA" id="ARBA00023221"/>
    </source>
</evidence>
<keyword evidence="10" id="KW-1015">Disulfide bond</keyword>
<dbReference type="GO" id="GO:0042632">
    <property type="term" value="P:cholesterol homeostasis"/>
    <property type="evidence" value="ECO:0007669"/>
    <property type="project" value="TreeGrafter"/>
</dbReference>
<reference evidence="18" key="2">
    <citation type="submission" date="2025-09" db="UniProtKB">
        <authorList>
            <consortium name="Ensembl"/>
        </authorList>
    </citation>
    <scope>IDENTIFICATION</scope>
</reference>
<evidence type="ECO:0000256" key="4">
    <source>
        <dbReference type="ARBA" id="ARBA00022548"/>
    </source>
</evidence>
<proteinExistence type="inferred from homology"/>
<keyword evidence="13" id="KW-0753">Steroid metabolism</keyword>
<organism evidence="18 19">
    <name type="scientific">Salvator merianae</name>
    <name type="common">Argentine black and white tegu</name>
    <name type="synonym">Tupinambis merianae</name>
    <dbReference type="NCBI Taxonomy" id="96440"/>
    <lineage>
        <taxon>Eukaryota</taxon>
        <taxon>Metazoa</taxon>
        <taxon>Chordata</taxon>
        <taxon>Craniata</taxon>
        <taxon>Vertebrata</taxon>
        <taxon>Euteleostomi</taxon>
        <taxon>Lepidosauria</taxon>
        <taxon>Squamata</taxon>
        <taxon>Bifurcata</taxon>
        <taxon>Unidentata</taxon>
        <taxon>Episquamata</taxon>
        <taxon>Laterata</taxon>
        <taxon>Teiioidea</taxon>
        <taxon>Teiidae</taxon>
        <taxon>Salvator</taxon>
    </lineage>
</organism>
<evidence type="ECO:0000313" key="18">
    <source>
        <dbReference type="Ensembl" id="ENSSMRP00000015246.1"/>
    </source>
</evidence>
<evidence type="ECO:0000256" key="10">
    <source>
        <dbReference type="ARBA" id="ARBA00023157"/>
    </source>
</evidence>
<feature type="transmembrane region" description="Helical" evidence="15">
    <location>
        <begin position="629"/>
        <end position="650"/>
    </location>
</feature>
<keyword evidence="19" id="KW-1185">Reference proteome</keyword>
<feature type="chain" id="PRO_5034051661" evidence="16">
    <location>
        <begin position="23"/>
        <end position="1306"/>
    </location>
</feature>
<feature type="transmembrane region" description="Helical" evidence="15">
    <location>
        <begin position="662"/>
        <end position="686"/>
    </location>
</feature>
<sequence>AQGGSWYLMLWAMLLCKQIHEAGRCSFYGECGKNPEAGNSLLLADVPCLSNREAPLLNGSHLSLLQKICPMLFTGTRTTRACCSEAQLRALQKSLALSQAVLLRCPSCAENFANIYCQNTCSPNQSLFTNVTRSFTRNTTEGVVQVGVLEYQCYYNLHFADKLFDSCKGVRMPATGGYAISAMCGKYGATLCNSQRWLDFQGDVNNGLAPLTISFHLTPGDAVVGDNIVPLNGTAWMCNEAVNNGTGEECSCQDCAQACPAIPAPVPASKGFYVGKLDGRIFVCYLLLGCLALSLGCCCLWRRCCVSQKQKLMPEATKSSWSEKASQVIYDFLGRMFKSWGTLVASHPFPVIAISLAVIVGLSCGLVHIQLTTDPVELWSSPQSQARQEKAFYDEHFGPFFRTNQVILTAKGRPNYTYNSLILGKTNFSGILSKDVLLDLLELQTKLQEIKVWSGKHSRNVSLEDVCYAPLNPQNATLSDCAVNSLLQYFQNNATRLNLTATQTVKGEMGTVDWRDHFLYCVNSPLSYQDITKLELSCMADYGAPVFPFLAVGGYTGEAYSESQALILTFSLNNFPPNDPRFDFVMLWEEQFLEIVQEFQKKYADNYTVAFMAERSLEDEISRTTWEDLNIFVVSYLVIFLYIALALGEYSSCRQIMVNSKVTLGLGGIVVVLGAVLSSLGFYSFVGLPSSLIILEVVPFLVLAVGADNIFIFVLEYQRSRPQAGETTEQHIGRILGDVAPSMLLCSLSEVVSFFLGAMSKMPAVRTFALNAALAVFFDFLLQMSMFVALMSLDARRQKVGVPGCRRCRRPKLTTNTSSSSHQVLLFFVMFGAGIFLTFNVQVGLEQELSVPQDSYMLQYFQYLNQYFMVGAPTYFVTTGGYNFSTVQGMNGVCSSSGCDDNSMTQKIQYATKFPEQSFLAIPASSWVDDFIDWLSPYSSCCRIHSFGPNKGKFCSSTDTSISCFLSKCMPQTNGTLRPNPEEFNRFLPWFLHDMPNLKCPKGGLGAYDTSVQLGPDGQILASRFMAYHTPLKNSQEYTAALKAARELAANITASMRQIPGTDPSFHVFPYTITYVFYEQYLTISTDGLINVALCLVPTFVVCWVFLGLDLRSAFINLLTIIMIVVDTVGAMTLWGISYNAVALINLVTAVGISVEFVSHITRSFAISTQPSKLERAREATISMGSAVFAGVAMTNLPGIVVLAFAKAQLIQIFFFRLNLLITLLGTLHGLVFLPVLLSYFGKSFLCSFFFPIPQESDRPPATLIPFGPEAAPPADLAAGQTTGQGLVPLGTGRRAPRRWGSCPSL</sequence>
<feature type="transmembrane region" description="Helical" evidence="15">
    <location>
        <begin position="735"/>
        <end position="756"/>
    </location>
</feature>
<evidence type="ECO:0000256" key="8">
    <source>
        <dbReference type="ARBA" id="ARBA00023098"/>
    </source>
</evidence>
<reference evidence="18" key="1">
    <citation type="submission" date="2025-08" db="UniProtKB">
        <authorList>
            <consortium name="Ensembl"/>
        </authorList>
    </citation>
    <scope>IDENTIFICATION</scope>
</reference>
<comment type="subcellular location">
    <subcellularLocation>
        <location evidence="1">Endomembrane system</location>
        <topology evidence="1">Multi-pass membrane protein</topology>
    </subcellularLocation>
</comment>
<keyword evidence="12" id="KW-0325">Glycoprotein</keyword>